<sequence length="114" mass="12821">MSFEGQLFLPSSLTACFSVNWYVCHCCMAVPSPPLSLFLTLSIHLLNVYGEYLYLLCSVNKYFTISAKTLTKALKPELQAKATRRYISEVKVQHIKNGEVVKTVDLTSGKELKL</sequence>
<dbReference type="GO" id="GO:0045259">
    <property type="term" value="C:proton-transporting ATP synthase complex"/>
    <property type="evidence" value="ECO:0007669"/>
    <property type="project" value="InterPro"/>
</dbReference>
<comment type="similarity">
    <text evidence="1">Belongs to the eukaryotic ATPase epsilon family.</text>
</comment>
<dbReference type="VEuPathDB" id="FungiDB:C5L36_0C08975"/>
<dbReference type="AlphaFoldDB" id="A0A099P5M7"/>
<name>A0A099P5M7_PICKU</name>
<dbReference type="EMBL" id="JQFK01000003">
    <property type="protein sequence ID" value="KGK40245.1"/>
    <property type="molecule type" value="Genomic_DNA"/>
</dbReference>
<dbReference type="HOGENOM" id="CLU_2121426_0_0_1"/>
<dbReference type="InterPro" id="IPR036742">
    <property type="entry name" value="ATP_synth_F1_esu_sf_mt"/>
</dbReference>
<dbReference type="GO" id="GO:0005743">
    <property type="term" value="C:mitochondrial inner membrane"/>
    <property type="evidence" value="ECO:0007669"/>
    <property type="project" value="InterPro"/>
</dbReference>
<gene>
    <name evidence="2" type="ORF">JL09_g561</name>
</gene>
<protein>
    <recommendedName>
        <fullName evidence="4">ATP synthase subunit epsilon, mitochondrial</fullName>
    </recommendedName>
</protein>
<reference evidence="3" key="1">
    <citation type="journal article" date="2014" name="Microb. Cell Fact.">
        <title>Exploiting Issatchenkia orientalis SD108 for succinic acid production.</title>
        <authorList>
            <person name="Xiao H."/>
            <person name="Shao Z."/>
            <person name="Jiang Y."/>
            <person name="Dole S."/>
            <person name="Zhao H."/>
        </authorList>
    </citation>
    <scope>NUCLEOTIDE SEQUENCE [LARGE SCALE GENOMIC DNA]</scope>
    <source>
        <strain evidence="3">SD108</strain>
    </source>
</reference>
<comment type="caution">
    <text evidence="2">The sequence shown here is derived from an EMBL/GenBank/DDBJ whole genome shotgun (WGS) entry which is preliminary data.</text>
</comment>
<dbReference type="InterPro" id="IPR006721">
    <property type="entry name" value="ATP_synth_F1_esu_mt"/>
</dbReference>
<organism evidence="2 3">
    <name type="scientific">Pichia kudriavzevii</name>
    <name type="common">Yeast</name>
    <name type="synonym">Issatchenkia orientalis</name>
    <dbReference type="NCBI Taxonomy" id="4909"/>
    <lineage>
        <taxon>Eukaryota</taxon>
        <taxon>Fungi</taxon>
        <taxon>Dikarya</taxon>
        <taxon>Ascomycota</taxon>
        <taxon>Saccharomycotina</taxon>
        <taxon>Pichiomycetes</taxon>
        <taxon>Pichiales</taxon>
        <taxon>Pichiaceae</taxon>
        <taxon>Pichia</taxon>
    </lineage>
</organism>
<dbReference type="Gene3D" id="1.10.1620.20">
    <property type="entry name" value="ATP synthase, F1 complex, epsilon subunit superfamily, mitochondrial"/>
    <property type="match status" value="1"/>
</dbReference>
<evidence type="ECO:0008006" key="4">
    <source>
        <dbReference type="Google" id="ProtNLM"/>
    </source>
</evidence>
<evidence type="ECO:0000313" key="3">
    <source>
        <dbReference type="Proteomes" id="UP000029867"/>
    </source>
</evidence>
<evidence type="ECO:0000256" key="1">
    <source>
        <dbReference type="ARBA" id="ARBA00009502"/>
    </source>
</evidence>
<proteinExistence type="inferred from homology"/>
<dbReference type="SUPFAM" id="SSF48690">
    <property type="entry name" value="Epsilon subunit of mitochondrial F1F0-ATP synthase"/>
    <property type="match status" value="1"/>
</dbReference>
<dbReference type="Pfam" id="PF04627">
    <property type="entry name" value="ATP-synt_Eps"/>
    <property type="match status" value="1"/>
</dbReference>
<accession>A0A099P5M7</accession>
<dbReference type="Proteomes" id="UP000029867">
    <property type="component" value="Unassembled WGS sequence"/>
</dbReference>
<evidence type="ECO:0000313" key="2">
    <source>
        <dbReference type="EMBL" id="KGK40245.1"/>
    </source>
</evidence>
<dbReference type="GO" id="GO:0046933">
    <property type="term" value="F:proton-transporting ATP synthase activity, rotational mechanism"/>
    <property type="evidence" value="ECO:0007669"/>
    <property type="project" value="InterPro"/>
</dbReference>
<dbReference type="CDD" id="cd12153">
    <property type="entry name" value="F1-ATPase_epsilon"/>
    <property type="match status" value="1"/>
</dbReference>